<name>A0A3S5CPC1_9PLAT</name>
<gene>
    <name evidence="2" type="ORF">PXEA_LOCUS18863</name>
</gene>
<comment type="caution">
    <text evidence="2">The sequence shown here is derived from an EMBL/GenBank/DDBJ whole genome shotgun (WGS) entry which is preliminary data.</text>
</comment>
<accession>A0A3S5CPC1</accession>
<dbReference type="EMBL" id="CAAALY010073847">
    <property type="protein sequence ID" value="VEL25423.1"/>
    <property type="molecule type" value="Genomic_DNA"/>
</dbReference>
<evidence type="ECO:0000313" key="3">
    <source>
        <dbReference type="Proteomes" id="UP000784294"/>
    </source>
</evidence>
<evidence type="ECO:0000256" key="1">
    <source>
        <dbReference type="SAM" id="MobiDB-lite"/>
    </source>
</evidence>
<proteinExistence type="predicted"/>
<protein>
    <submittedName>
        <fullName evidence="2">Uncharacterized protein</fullName>
    </submittedName>
</protein>
<keyword evidence="3" id="KW-1185">Reference proteome</keyword>
<feature type="region of interest" description="Disordered" evidence="1">
    <location>
        <begin position="57"/>
        <end position="98"/>
    </location>
</feature>
<evidence type="ECO:0000313" key="2">
    <source>
        <dbReference type="EMBL" id="VEL25423.1"/>
    </source>
</evidence>
<sequence>MNNILPQYSEHCLQPGRSSVHSVQSLGPTEACCTTLNPWGSGSRCLGVVAVLTIGQTGQTGAGSSSPPSGSELDPDAEWQGLDSSFSKIPLPRYKSPE</sequence>
<dbReference type="Proteomes" id="UP000784294">
    <property type="component" value="Unassembled WGS sequence"/>
</dbReference>
<organism evidence="2 3">
    <name type="scientific">Protopolystoma xenopodis</name>
    <dbReference type="NCBI Taxonomy" id="117903"/>
    <lineage>
        <taxon>Eukaryota</taxon>
        <taxon>Metazoa</taxon>
        <taxon>Spiralia</taxon>
        <taxon>Lophotrochozoa</taxon>
        <taxon>Platyhelminthes</taxon>
        <taxon>Monogenea</taxon>
        <taxon>Polyopisthocotylea</taxon>
        <taxon>Polystomatidea</taxon>
        <taxon>Polystomatidae</taxon>
        <taxon>Protopolystoma</taxon>
    </lineage>
</organism>
<reference evidence="2" key="1">
    <citation type="submission" date="2018-11" db="EMBL/GenBank/DDBJ databases">
        <authorList>
            <consortium name="Pathogen Informatics"/>
        </authorList>
    </citation>
    <scope>NUCLEOTIDE SEQUENCE</scope>
</reference>
<feature type="compositionally biased region" description="Low complexity" evidence="1">
    <location>
        <begin position="57"/>
        <end position="71"/>
    </location>
</feature>
<feature type="non-terminal residue" evidence="2">
    <location>
        <position position="1"/>
    </location>
</feature>
<dbReference type="AlphaFoldDB" id="A0A3S5CPC1"/>